<accession>A0A5R9G8F4</accession>
<evidence type="ECO:0000256" key="4">
    <source>
        <dbReference type="ARBA" id="ARBA00023163"/>
    </source>
</evidence>
<dbReference type="InterPro" id="IPR028082">
    <property type="entry name" value="Peripla_BP_I"/>
</dbReference>
<dbReference type="InterPro" id="IPR000843">
    <property type="entry name" value="HTH_LacI"/>
</dbReference>
<dbReference type="AlphaFoldDB" id="A0A5R9G8F4"/>
<dbReference type="InterPro" id="IPR010982">
    <property type="entry name" value="Lambda_DNA-bd_dom_sf"/>
</dbReference>
<dbReference type="Gene3D" id="3.40.50.2300">
    <property type="match status" value="2"/>
</dbReference>
<keyword evidence="2" id="KW-0805">Transcription regulation</keyword>
<dbReference type="InterPro" id="IPR046335">
    <property type="entry name" value="LacI/GalR-like_sensor"/>
</dbReference>
<dbReference type="GO" id="GO:0003700">
    <property type="term" value="F:DNA-binding transcription factor activity"/>
    <property type="evidence" value="ECO:0007669"/>
    <property type="project" value="TreeGrafter"/>
</dbReference>
<organism evidence="6 7">
    <name type="scientific">Streptomyces montanus</name>
    <dbReference type="NCBI Taxonomy" id="2580423"/>
    <lineage>
        <taxon>Bacteria</taxon>
        <taxon>Bacillati</taxon>
        <taxon>Actinomycetota</taxon>
        <taxon>Actinomycetes</taxon>
        <taxon>Kitasatosporales</taxon>
        <taxon>Streptomycetaceae</taxon>
        <taxon>Streptomyces</taxon>
    </lineage>
</organism>
<keyword evidence="7" id="KW-1185">Reference proteome</keyword>
<gene>
    <name evidence="6" type="ORF">FE633_02045</name>
</gene>
<dbReference type="SUPFAM" id="SSF53822">
    <property type="entry name" value="Periplasmic binding protein-like I"/>
    <property type="match status" value="1"/>
</dbReference>
<dbReference type="Pfam" id="PF00356">
    <property type="entry name" value="LacI"/>
    <property type="match status" value="1"/>
</dbReference>
<dbReference type="CDD" id="cd01392">
    <property type="entry name" value="HTH_LacI"/>
    <property type="match status" value="1"/>
</dbReference>
<dbReference type="CDD" id="cd06288">
    <property type="entry name" value="PBP1_sucrose_transcription_regulator"/>
    <property type="match status" value="1"/>
</dbReference>
<dbReference type="Pfam" id="PF13377">
    <property type="entry name" value="Peripla_BP_3"/>
    <property type="match status" value="1"/>
</dbReference>
<proteinExistence type="predicted"/>
<dbReference type="SUPFAM" id="SSF47413">
    <property type="entry name" value="lambda repressor-like DNA-binding domains"/>
    <property type="match status" value="1"/>
</dbReference>
<evidence type="ECO:0000256" key="2">
    <source>
        <dbReference type="ARBA" id="ARBA00023015"/>
    </source>
</evidence>
<dbReference type="Proteomes" id="UP000305906">
    <property type="component" value="Unassembled WGS sequence"/>
</dbReference>
<comment type="caution">
    <text evidence="6">The sequence shown here is derived from an EMBL/GenBank/DDBJ whole genome shotgun (WGS) entry which is preliminary data.</text>
</comment>
<feature type="domain" description="HTH lacI-type" evidence="5">
    <location>
        <begin position="5"/>
        <end position="61"/>
    </location>
</feature>
<name>A0A5R9G8F4_9ACTN</name>
<sequence>MARRIGIKDVAAAAGVSVTTVSYILNRVEGKRASAETRQRVWQVAEELGYKPNNLARGLRTQRSQTIGFIGDEIATTPNSGRIILGAQEAAAAQGMVLLLVNTGGDEELERRSIEMLLQRQVDGVLYAAMYHRVVELPESLRSTPTVLLDARCDDPAVPFVVPDEVQGGHTAVRELIEYGHRRIGMTVGVADIPALHGRIEGYRKALDEAGIPYDPDLVAAEKAERIGTPAGDADAGYRAARRLLTLKERPTGLFCFNDRMAAGAYRAAAELGLSIPGDLSMVGFDNQELVSETLYPALSTVQLPHYEMGARAVTQLLALTGTPDSPPGPVTQEMLHCPLVARASVTSPPRL</sequence>
<dbReference type="SMART" id="SM00354">
    <property type="entry name" value="HTH_LACI"/>
    <property type="match status" value="1"/>
</dbReference>
<dbReference type="RefSeq" id="WP_138043257.1">
    <property type="nucleotide sequence ID" value="NZ_VBZC01000002.1"/>
</dbReference>
<keyword evidence="3 6" id="KW-0238">DNA-binding</keyword>
<keyword evidence="4" id="KW-0804">Transcription</keyword>
<protein>
    <submittedName>
        <fullName evidence="6">LacI family DNA-binding transcriptional regulator</fullName>
    </submittedName>
</protein>
<dbReference type="EMBL" id="VBZC01000002">
    <property type="protein sequence ID" value="TLS47775.1"/>
    <property type="molecule type" value="Genomic_DNA"/>
</dbReference>
<evidence type="ECO:0000313" key="6">
    <source>
        <dbReference type="EMBL" id="TLS47775.1"/>
    </source>
</evidence>
<evidence type="ECO:0000313" key="7">
    <source>
        <dbReference type="Proteomes" id="UP000305906"/>
    </source>
</evidence>
<evidence type="ECO:0000256" key="3">
    <source>
        <dbReference type="ARBA" id="ARBA00023125"/>
    </source>
</evidence>
<evidence type="ECO:0000259" key="5">
    <source>
        <dbReference type="PROSITE" id="PS50932"/>
    </source>
</evidence>
<keyword evidence="1" id="KW-0678">Repressor</keyword>
<dbReference type="PANTHER" id="PTHR30146">
    <property type="entry name" value="LACI-RELATED TRANSCRIPTIONAL REPRESSOR"/>
    <property type="match status" value="1"/>
</dbReference>
<reference evidence="6 7" key="1">
    <citation type="submission" date="2019-05" db="EMBL/GenBank/DDBJ databases">
        <title>Streptomyces sp. NEAU-C151, a novel actinomycete isolated from soil.</title>
        <authorList>
            <person name="Han L."/>
            <person name="Jiang H."/>
        </authorList>
    </citation>
    <scope>NUCLEOTIDE SEQUENCE [LARGE SCALE GENOMIC DNA]</scope>
    <source>
        <strain evidence="6 7">NEAU-C151</strain>
    </source>
</reference>
<dbReference type="PROSITE" id="PS00356">
    <property type="entry name" value="HTH_LACI_1"/>
    <property type="match status" value="1"/>
</dbReference>
<dbReference type="PANTHER" id="PTHR30146:SF148">
    <property type="entry name" value="HTH-TYPE TRANSCRIPTIONAL REPRESSOR PURR-RELATED"/>
    <property type="match status" value="1"/>
</dbReference>
<dbReference type="GO" id="GO:0000976">
    <property type="term" value="F:transcription cis-regulatory region binding"/>
    <property type="evidence" value="ECO:0007669"/>
    <property type="project" value="TreeGrafter"/>
</dbReference>
<evidence type="ECO:0000256" key="1">
    <source>
        <dbReference type="ARBA" id="ARBA00022491"/>
    </source>
</evidence>
<dbReference type="PROSITE" id="PS50932">
    <property type="entry name" value="HTH_LACI_2"/>
    <property type="match status" value="1"/>
</dbReference>
<dbReference type="Gene3D" id="1.10.260.40">
    <property type="entry name" value="lambda repressor-like DNA-binding domains"/>
    <property type="match status" value="1"/>
</dbReference>